<dbReference type="InterPro" id="IPR004111">
    <property type="entry name" value="Repressor_TetR_C"/>
</dbReference>
<dbReference type="Pfam" id="PF02909">
    <property type="entry name" value="TetR_C_1"/>
    <property type="match status" value="1"/>
</dbReference>
<organism evidence="6 7">
    <name type="scientific">Arthrobacter globiformis</name>
    <dbReference type="NCBI Taxonomy" id="1665"/>
    <lineage>
        <taxon>Bacteria</taxon>
        <taxon>Bacillati</taxon>
        <taxon>Actinomycetota</taxon>
        <taxon>Actinomycetes</taxon>
        <taxon>Micrococcales</taxon>
        <taxon>Micrococcaceae</taxon>
        <taxon>Arthrobacter</taxon>
    </lineage>
</organism>
<dbReference type="RefSeq" id="WP_111904167.1">
    <property type="nucleotide sequence ID" value="NZ_QLNP01000078.1"/>
</dbReference>
<dbReference type="GO" id="GO:0000976">
    <property type="term" value="F:transcription cis-regulatory region binding"/>
    <property type="evidence" value="ECO:0007669"/>
    <property type="project" value="TreeGrafter"/>
</dbReference>
<proteinExistence type="predicted"/>
<comment type="caution">
    <text evidence="6">The sequence shown here is derived from an EMBL/GenBank/DDBJ whole genome shotgun (WGS) entry which is preliminary data.</text>
</comment>
<dbReference type="GO" id="GO:0045892">
    <property type="term" value="P:negative regulation of DNA-templated transcription"/>
    <property type="evidence" value="ECO:0007669"/>
    <property type="project" value="InterPro"/>
</dbReference>
<dbReference type="InterPro" id="IPR009057">
    <property type="entry name" value="Homeodomain-like_sf"/>
</dbReference>
<keyword evidence="3" id="KW-0804">Transcription</keyword>
<dbReference type="SUPFAM" id="SSF48498">
    <property type="entry name" value="Tetracyclin repressor-like, C-terminal domain"/>
    <property type="match status" value="1"/>
</dbReference>
<dbReference type="Proteomes" id="UP000249166">
    <property type="component" value="Unassembled WGS sequence"/>
</dbReference>
<reference evidence="6 7" key="1">
    <citation type="submission" date="2018-04" db="EMBL/GenBank/DDBJ databases">
        <title>Bacteria isolated from cave deposits of Manipur.</title>
        <authorList>
            <person name="Sahoo D."/>
            <person name="Sarangthem I."/>
            <person name="Nandeibam J."/>
        </authorList>
    </citation>
    <scope>NUCLEOTIDE SEQUENCE [LARGE SCALE GENOMIC DNA]</scope>
    <source>
        <strain evidence="7">mrc11</strain>
    </source>
</reference>
<dbReference type="OrthoDB" id="329481at2"/>
<evidence type="ECO:0000313" key="6">
    <source>
        <dbReference type="EMBL" id="RAM37008.1"/>
    </source>
</evidence>
<evidence type="ECO:0000256" key="1">
    <source>
        <dbReference type="ARBA" id="ARBA00023015"/>
    </source>
</evidence>
<evidence type="ECO:0000256" key="3">
    <source>
        <dbReference type="ARBA" id="ARBA00023163"/>
    </source>
</evidence>
<keyword evidence="2 4" id="KW-0238">DNA-binding</keyword>
<accession>A0A328HED5</accession>
<evidence type="ECO:0000256" key="4">
    <source>
        <dbReference type="PROSITE-ProRule" id="PRU00335"/>
    </source>
</evidence>
<evidence type="ECO:0000256" key="2">
    <source>
        <dbReference type="ARBA" id="ARBA00023125"/>
    </source>
</evidence>
<dbReference type="PANTHER" id="PTHR30055">
    <property type="entry name" value="HTH-TYPE TRANSCRIPTIONAL REGULATOR RUTR"/>
    <property type="match status" value="1"/>
</dbReference>
<feature type="DNA-binding region" description="H-T-H motif" evidence="4">
    <location>
        <begin position="37"/>
        <end position="56"/>
    </location>
</feature>
<sequence length="216" mass="22939">MPSSSTSRSRRARNSLTVEEILDVAERVAAGGIETLTVRAVATELESSPMALYRYFSTKDELVDALLNRVLGRMEPPSDSASWIEDLGGFARNHRDMLSRHRWAVTALFAHPVPGPNALPIGEWALRILARGGITGDAAVATLSGILGLNYGWASFVVARAGRTGESLAEDLADPGVAQAFPLTASVAGPMSRYGSAEHYELVLGQLLAGIPVGAR</sequence>
<dbReference type="AlphaFoldDB" id="A0A328HED5"/>
<protein>
    <recommendedName>
        <fullName evidence="5">HTH tetR-type domain-containing protein</fullName>
    </recommendedName>
</protein>
<evidence type="ECO:0000259" key="5">
    <source>
        <dbReference type="PROSITE" id="PS50977"/>
    </source>
</evidence>
<dbReference type="PANTHER" id="PTHR30055:SF151">
    <property type="entry name" value="TRANSCRIPTIONAL REGULATORY PROTEIN"/>
    <property type="match status" value="1"/>
</dbReference>
<dbReference type="Gene3D" id="1.10.357.10">
    <property type="entry name" value="Tetracycline Repressor, domain 2"/>
    <property type="match status" value="1"/>
</dbReference>
<dbReference type="GO" id="GO:0003700">
    <property type="term" value="F:DNA-binding transcription factor activity"/>
    <property type="evidence" value="ECO:0007669"/>
    <property type="project" value="TreeGrafter"/>
</dbReference>
<evidence type="ECO:0000313" key="7">
    <source>
        <dbReference type="Proteomes" id="UP000249166"/>
    </source>
</evidence>
<name>A0A328HED5_ARTGO</name>
<keyword evidence="1" id="KW-0805">Transcription regulation</keyword>
<dbReference type="EMBL" id="QLNP01000078">
    <property type="protein sequence ID" value="RAM37008.1"/>
    <property type="molecule type" value="Genomic_DNA"/>
</dbReference>
<dbReference type="InterPro" id="IPR036271">
    <property type="entry name" value="Tet_transcr_reg_TetR-rel_C_sf"/>
</dbReference>
<feature type="domain" description="HTH tetR-type" evidence="5">
    <location>
        <begin position="14"/>
        <end position="74"/>
    </location>
</feature>
<dbReference type="SUPFAM" id="SSF46689">
    <property type="entry name" value="Homeodomain-like"/>
    <property type="match status" value="1"/>
</dbReference>
<dbReference type="Pfam" id="PF00440">
    <property type="entry name" value="TetR_N"/>
    <property type="match status" value="1"/>
</dbReference>
<dbReference type="InterPro" id="IPR050109">
    <property type="entry name" value="HTH-type_TetR-like_transc_reg"/>
</dbReference>
<dbReference type="InterPro" id="IPR001647">
    <property type="entry name" value="HTH_TetR"/>
</dbReference>
<gene>
    <name evidence="6" type="ORF">DBZ45_12180</name>
</gene>
<dbReference type="PROSITE" id="PS50977">
    <property type="entry name" value="HTH_TETR_2"/>
    <property type="match status" value="1"/>
</dbReference>